<evidence type="ECO:0000256" key="6">
    <source>
        <dbReference type="ARBA" id="ARBA00049157"/>
    </source>
</evidence>
<keyword evidence="4 7" id="KW-0665">Pyrimidine biosynthesis</keyword>
<evidence type="ECO:0000256" key="7">
    <source>
        <dbReference type="HAMAP-Rule" id="MF_01215"/>
    </source>
</evidence>
<dbReference type="SUPFAM" id="SSF51366">
    <property type="entry name" value="Ribulose-phoshate binding barrel"/>
    <property type="match status" value="1"/>
</dbReference>
<dbReference type="EC" id="4.1.1.23" evidence="7"/>
<evidence type="ECO:0000259" key="9">
    <source>
        <dbReference type="SMART" id="SM00934"/>
    </source>
</evidence>
<name>A0ABQ1NQ66_9MICC</name>
<comment type="pathway">
    <text evidence="1 7">Pyrimidine metabolism; UMP biosynthesis via de novo pathway; UMP from orotate: step 2/2.</text>
</comment>
<reference evidence="11" key="1">
    <citation type="journal article" date="2019" name="Int. J. Syst. Evol. Microbiol.">
        <title>The Global Catalogue of Microorganisms (GCM) 10K type strain sequencing project: providing services to taxonomists for standard genome sequencing and annotation.</title>
        <authorList>
            <consortium name="The Broad Institute Genomics Platform"/>
            <consortium name="The Broad Institute Genome Sequencing Center for Infectious Disease"/>
            <person name="Wu L."/>
            <person name="Ma J."/>
        </authorList>
    </citation>
    <scope>NUCLEOTIDE SEQUENCE [LARGE SCALE GENOMIC DNA]</scope>
    <source>
        <strain evidence="11">CGMCC 1.15480</strain>
    </source>
</reference>
<dbReference type="Pfam" id="PF00215">
    <property type="entry name" value="OMPdecase"/>
    <property type="match status" value="1"/>
</dbReference>
<organism evidence="10 11">
    <name type="scientific">Tersicoccus solisilvae</name>
    <dbReference type="NCBI Taxonomy" id="1882339"/>
    <lineage>
        <taxon>Bacteria</taxon>
        <taxon>Bacillati</taxon>
        <taxon>Actinomycetota</taxon>
        <taxon>Actinomycetes</taxon>
        <taxon>Micrococcales</taxon>
        <taxon>Micrococcaceae</taxon>
        <taxon>Tersicoccus</taxon>
    </lineage>
</organism>
<keyword evidence="3 7" id="KW-0210">Decarboxylase</keyword>
<dbReference type="PROSITE" id="PS00156">
    <property type="entry name" value="OMPDECASE"/>
    <property type="match status" value="1"/>
</dbReference>
<dbReference type="InterPro" id="IPR001754">
    <property type="entry name" value="OMPdeCOase_dom"/>
</dbReference>
<dbReference type="EMBL" id="BMJI01000002">
    <property type="protein sequence ID" value="GGC82724.1"/>
    <property type="molecule type" value="Genomic_DNA"/>
</dbReference>
<evidence type="ECO:0000256" key="4">
    <source>
        <dbReference type="ARBA" id="ARBA00022975"/>
    </source>
</evidence>
<comment type="caution">
    <text evidence="10">The sequence shown here is derived from an EMBL/GenBank/DDBJ whole genome shotgun (WGS) entry which is preliminary data.</text>
</comment>
<sequence length="319" mass="31538">MSERDPGRVPEPAAGPAPTPDPLPGAGPAAVSELGFGPRLQAAMARRGPLCVGIDPHPALLSAWELPDDAAGVERFSRTVLEAAAGRCAAFKPQVALFERHGSAGMAALERLLAEAAAADVLTIADAKRGDIGSTMAAYAQAWLADGSPLAADAVTLSPYLGFDSLRPALDLAAVTGRGVFVLALTSNPEGAGVQHAGDDGDGGSVAGRICAAAADENAARRSADGWGPVGLVVGATVGAETIRRLGIDLAAVAGPLLAPGYGAQGAGVAEVAATFGRAVPAALVSSSRQILAAGPAAADVRAAVEATVEDLRSLAPAG</sequence>
<gene>
    <name evidence="7 10" type="primary">pyrF</name>
    <name evidence="10" type="ORF">GCM10011512_06870</name>
</gene>
<protein>
    <recommendedName>
        <fullName evidence="7">Orotidine 5'-phosphate decarboxylase</fullName>
        <ecNumber evidence="7">4.1.1.23</ecNumber>
    </recommendedName>
    <alternativeName>
        <fullName evidence="7">OMP decarboxylase</fullName>
        <shortName evidence="7">OMPDCase</shortName>
        <shortName evidence="7">OMPdecase</shortName>
    </alternativeName>
</protein>
<feature type="region of interest" description="Disordered" evidence="8">
    <location>
        <begin position="1"/>
        <end position="31"/>
    </location>
</feature>
<evidence type="ECO:0000313" key="10">
    <source>
        <dbReference type="EMBL" id="GGC82724.1"/>
    </source>
</evidence>
<dbReference type="InterPro" id="IPR013785">
    <property type="entry name" value="Aldolase_TIM"/>
</dbReference>
<evidence type="ECO:0000256" key="8">
    <source>
        <dbReference type="SAM" id="MobiDB-lite"/>
    </source>
</evidence>
<feature type="compositionally biased region" description="Pro residues" evidence="8">
    <location>
        <begin position="13"/>
        <end position="25"/>
    </location>
</feature>
<dbReference type="SMART" id="SM00934">
    <property type="entry name" value="OMPdecase"/>
    <property type="match status" value="1"/>
</dbReference>
<dbReference type="PANTHER" id="PTHR43375:SF1">
    <property type="entry name" value="OROTIDINE 5'-PHOSPHATE DECARBOXYLASE"/>
    <property type="match status" value="1"/>
</dbReference>
<proteinExistence type="inferred from homology"/>
<feature type="active site" description="Proton donor" evidence="7">
    <location>
        <position position="128"/>
    </location>
</feature>
<dbReference type="InterPro" id="IPR018089">
    <property type="entry name" value="OMPdecase_AS"/>
</dbReference>
<comment type="similarity">
    <text evidence="2 7">Belongs to the OMP decarboxylase family. Type 2 subfamily.</text>
</comment>
<evidence type="ECO:0000256" key="3">
    <source>
        <dbReference type="ARBA" id="ARBA00022793"/>
    </source>
</evidence>
<dbReference type="PANTHER" id="PTHR43375">
    <property type="entry name" value="OROTIDINE 5'-PHOSPHATE DECARBOXYLASE"/>
    <property type="match status" value="1"/>
</dbReference>
<evidence type="ECO:0000313" key="11">
    <source>
        <dbReference type="Proteomes" id="UP000597761"/>
    </source>
</evidence>
<comment type="catalytic activity">
    <reaction evidence="6 7">
        <text>orotidine 5'-phosphate + H(+) = UMP + CO2</text>
        <dbReference type="Rhea" id="RHEA:11596"/>
        <dbReference type="ChEBI" id="CHEBI:15378"/>
        <dbReference type="ChEBI" id="CHEBI:16526"/>
        <dbReference type="ChEBI" id="CHEBI:57538"/>
        <dbReference type="ChEBI" id="CHEBI:57865"/>
        <dbReference type="EC" id="4.1.1.23"/>
    </reaction>
</comment>
<dbReference type="InterPro" id="IPR011995">
    <property type="entry name" value="OMPdecase_type-2"/>
</dbReference>
<dbReference type="CDD" id="cd04725">
    <property type="entry name" value="OMP_decarboxylase_like"/>
    <property type="match status" value="1"/>
</dbReference>
<dbReference type="NCBIfam" id="TIGR02127">
    <property type="entry name" value="pyrF_sub2"/>
    <property type="match status" value="1"/>
</dbReference>
<dbReference type="HAMAP" id="MF_01215">
    <property type="entry name" value="OMPdecase_type2"/>
    <property type="match status" value="1"/>
</dbReference>
<evidence type="ECO:0000256" key="1">
    <source>
        <dbReference type="ARBA" id="ARBA00004861"/>
    </source>
</evidence>
<dbReference type="Gene3D" id="3.20.20.70">
    <property type="entry name" value="Aldolase class I"/>
    <property type="match status" value="1"/>
</dbReference>
<feature type="domain" description="Orotidine 5'-phosphate decarboxylase" evidence="9">
    <location>
        <begin position="49"/>
        <end position="304"/>
    </location>
</feature>
<evidence type="ECO:0000256" key="5">
    <source>
        <dbReference type="ARBA" id="ARBA00023239"/>
    </source>
</evidence>
<accession>A0ABQ1NQ66</accession>
<dbReference type="Proteomes" id="UP000597761">
    <property type="component" value="Unassembled WGS sequence"/>
</dbReference>
<keyword evidence="11" id="KW-1185">Reference proteome</keyword>
<evidence type="ECO:0000256" key="2">
    <source>
        <dbReference type="ARBA" id="ARBA00008847"/>
    </source>
</evidence>
<keyword evidence="5 7" id="KW-0456">Lyase</keyword>
<dbReference type="InterPro" id="IPR011060">
    <property type="entry name" value="RibuloseP-bd_barrel"/>
</dbReference>